<gene>
    <name evidence="4" type="ORF">SAMN04489718_1968</name>
</gene>
<evidence type="ECO:0000256" key="1">
    <source>
        <dbReference type="SAM" id="MobiDB-lite"/>
    </source>
</evidence>
<evidence type="ECO:0000313" key="5">
    <source>
        <dbReference type="Proteomes" id="UP000199301"/>
    </source>
</evidence>
<sequence>MKADPAAQRKLLELAKVDAELNRINHRRRTLPELERIGAAERDVREKRDALVSAQTSLDDLQREVERLEGEVDQVRSRQQRDRQMMDSTGASKQLEDLEHEMQSLSRREAELEDDMLEVMERREAQETDVSHAREAVNAAESELEDAQHSRDEAVADLDSDEAKRSAEREALVSGLPEDLLNLYERIRAQRGTGAGFFQGSRCGACRLEVDRAALASIREAAEDDVIRCEECGAIMVRTKESGL</sequence>
<evidence type="ECO:0000259" key="3">
    <source>
        <dbReference type="Pfam" id="PF24481"/>
    </source>
</evidence>
<dbReference type="AlphaFoldDB" id="A0A1H1D973"/>
<feature type="domain" description="C4-type zinc ribbon" evidence="2">
    <location>
        <begin position="202"/>
        <end position="236"/>
    </location>
</feature>
<dbReference type="EMBL" id="FNKO01000002">
    <property type="protein sequence ID" value="SDQ73105.1"/>
    <property type="molecule type" value="Genomic_DNA"/>
</dbReference>
<name>A0A1H1D973_9ACTN</name>
<feature type="domain" description="CT398-like coiled coil hairpin" evidence="3">
    <location>
        <begin position="14"/>
        <end position="192"/>
    </location>
</feature>
<dbReference type="Gene3D" id="1.10.287.1490">
    <property type="match status" value="1"/>
</dbReference>
<evidence type="ECO:0000313" key="4">
    <source>
        <dbReference type="EMBL" id="SDQ73105.1"/>
    </source>
</evidence>
<accession>A0A1H1D973</accession>
<feature type="compositionally biased region" description="Basic and acidic residues" evidence="1">
    <location>
        <begin position="70"/>
        <end position="85"/>
    </location>
</feature>
<protein>
    <submittedName>
        <fullName evidence="4">Uncharacterized protein</fullName>
    </submittedName>
</protein>
<proteinExistence type="predicted"/>
<keyword evidence="5" id="KW-1185">Reference proteome</keyword>
<dbReference type="InterPro" id="IPR003743">
    <property type="entry name" value="Zf-RING_7"/>
</dbReference>
<feature type="compositionally biased region" description="Basic and acidic residues" evidence="1">
    <location>
        <begin position="123"/>
        <end position="135"/>
    </location>
</feature>
<dbReference type="PANTHER" id="PTHR39082">
    <property type="entry name" value="PHOSPHOLIPASE C-BETA-2-RELATED"/>
    <property type="match status" value="1"/>
</dbReference>
<organism evidence="4 5">
    <name type="scientific">Actinopolyspora saharensis</name>
    <dbReference type="NCBI Taxonomy" id="995062"/>
    <lineage>
        <taxon>Bacteria</taxon>
        <taxon>Bacillati</taxon>
        <taxon>Actinomycetota</taxon>
        <taxon>Actinomycetes</taxon>
        <taxon>Actinopolysporales</taxon>
        <taxon>Actinopolysporaceae</taxon>
        <taxon>Actinopolyspora</taxon>
    </lineage>
</organism>
<dbReference type="Pfam" id="PF02591">
    <property type="entry name" value="Zn_ribbon_9"/>
    <property type="match status" value="1"/>
</dbReference>
<feature type="region of interest" description="Disordered" evidence="1">
    <location>
        <begin position="70"/>
        <end position="106"/>
    </location>
</feature>
<feature type="compositionally biased region" description="Basic and acidic residues" evidence="1">
    <location>
        <begin position="94"/>
        <end position="106"/>
    </location>
</feature>
<evidence type="ECO:0000259" key="2">
    <source>
        <dbReference type="Pfam" id="PF02591"/>
    </source>
</evidence>
<dbReference type="Proteomes" id="UP000199301">
    <property type="component" value="Unassembled WGS sequence"/>
</dbReference>
<dbReference type="OrthoDB" id="9784388at2"/>
<feature type="region of interest" description="Disordered" evidence="1">
    <location>
        <begin position="123"/>
        <end position="163"/>
    </location>
</feature>
<dbReference type="InterPro" id="IPR056003">
    <property type="entry name" value="CT398_CC_hairpin"/>
</dbReference>
<dbReference type="STRING" id="995062.SAMN04489718_1968"/>
<reference evidence="5" key="1">
    <citation type="submission" date="2016-10" db="EMBL/GenBank/DDBJ databases">
        <authorList>
            <person name="Varghese N."/>
            <person name="Submissions S."/>
        </authorList>
    </citation>
    <scope>NUCLEOTIDE SEQUENCE [LARGE SCALE GENOMIC DNA]</scope>
    <source>
        <strain evidence="5">DSM 45459</strain>
    </source>
</reference>
<dbReference type="RefSeq" id="WP_092523165.1">
    <property type="nucleotide sequence ID" value="NZ_FNKO01000002.1"/>
</dbReference>
<dbReference type="PANTHER" id="PTHR39082:SF1">
    <property type="entry name" value="SCAVENGER RECEPTOR CLASS A MEMBER 3"/>
    <property type="match status" value="1"/>
</dbReference>
<dbReference type="Pfam" id="PF24481">
    <property type="entry name" value="CT398_CC"/>
    <property type="match status" value="1"/>
</dbReference>
<dbReference type="InterPro" id="IPR052376">
    <property type="entry name" value="Oxidative_Scav/Glycosyltrans"/>
</dbReference>